<feature type="domain" description="Flagellar hook-associated protein 2 N-terminal" evidence="6">
    <location>
        <begin position="12"/>
        <end position="107"/>
    </location>
</feature>
<dbReference type="GO" id="GO:0071973">
    <property type="term" value="P:bacterial-type flagellum-dependent cell motility"/>
    <property type="evidence" value="ECO:0007669"/>
    <property type="project" value="TreeGrafter"/>
</dbReference>
<evidence type="ECO:0000259" key="6">
    <source>
        <dbReference type="Pfam" id="PF02465"/>
    </source>
</evidence>
<dbReference type="EMBL" id="DTEN01000023">
    <property type="protein sequence ID" value="HGI74157.1"/>
    <property type="molecule type" value="Genomic_DNA"/>
</dbReference>
<dbReference type="InterPro" id="IPR010810">
    <property type="entry name" value="Flagellin_hook_IN_motif"/>
</dbReference>
<dbReference type="GO" id="GO:0009424">
    <property type="term" value="C:bacterial-type flagellum hook"/>
    <property type="evidence" value="ECO:0007669"/>
    <property type="project" value="UniProtKB-UniRule"/>
</dbReference>
<evidence type="ECO:0000313" key="8">
    <source>
        <dbReference type="EMBL" id="HGI74157.1"/>
    </source>
</evidence>
<dbReference type="PANTHER" id="PTHR30288">
    <property type="entry name" value="FLAGELLAR CAP/ASSEMBLY PROTEIN FLID"/>
    <property type="match status" value="1"/>
</dbReference>
<keyword evidence="5" id="KW-0964">Secreted</keyword>
<comment type="subunit">
    <text evidence="2 5">Homopentamer.</text>
</comment>
<evidence type="ECO:0000256" key="5">
    <source>
        <dbReference type="RuleBase" id="RU362066"/>
    </source>
</evidence>
<sequence length="450" mass="48692">MAGTLSIDGLISGLRTSEIIEKLAEAERAPITRLEEKKQTYTTRLSLWQTANAKLLALQSSVLSLSLSSTFLAKKATTTGDVLSVALRSGAQEGTYVLTVEQVATAHQMATSLAYADTDTTRFGEGTITITVGGRVTEITIDASNNTLSGIRDAINRAKAGVQATIVKTQEGFRLFLTSEKTGLENAIAISAALSGGEAEISGWTEVQAAQNARVLLGGTNPIVYEGPSNIVADFIPGMTLSLQKTGSATVTVSRDLEAVRNAILNFTGVLKDFLQFVKDNTSYDPETKTAGALLGETTLTRVAAELARRLTGRVASGVYQSVMDLGITLDRYGNLLVDEGKLAQALESNLEAVRELFAREGGVAASLKEYLRFVTDPYEGIMRSTEKLYERVIKDLDERIALMEERLEAQKERWLKQFAALESFLGTMQTQSNWLTQQIANLNKLTGRS</sequence>
<dbReference type="PANTHER" id="PTHR30288:SF0">
    <property type="entry name" value="FLAGELLAR HOOK-ASSOCIATED PROTEIN 2"/>
    <property type="match status" value="1"/>
</dbReference>
<feature type="domain" description="Flagellar hook-associated protein 2 C-terminal" evidence="7">
    <location>
        <begin position="210"/>
        <end position="430"/>
    </location>
</feature>
<dbReference type="InterPro" id="IPR010809">
    <property type="entry name" value="FliD_C"/>
</dbReference>
<comment type="function">
    <text evidence="5">Required for morphogenesis and for the elongation of the flagellar filament by facilitating polymerization of the flagellin monomers at the tip of growing filament. Forms a capping structure, which prevents flagellin subunits (transported through the central channel of the flagellum) from leaking out without polymerization at the distal end.</text>
</comment>
<dbReference type="GO" id="GO:0009421">
    <property type="term" value="C:bacterial-type flagellum filament cap"/>
    <property type="evidence" value="ECO:0007669"/>
    <property type="project" value="InterPro"/>
</dbReference>
<comment type="subcellular location">
    <subcellularLocation>
        <location evidence="5">Secreted</location>
    </subcellularLocation>
    <subcellularLocation>
        <location evidence="5">Bacterial flagellum</location>
    </subcellularLocation>
</comment>
<name>A0A7V3YK39_9BACT</name>
<comment type="similarity">
    <text evidence="1 5">Belongs to the FliD family.</text>
</comment>
<accession>A0A7V3YK39</accession>
<dbReference type="Pfam" id="PF07196">
    <property type="entry name" value="Flagellin_IN"/>
    <property type="match status" value="1"/>
</dbReference>
<dbReference type="InterPro" id="IPR040026">
    <property type="entry name" value="FliD"/>
</dbReference>
<proteinExistence type="inferred from homology"/>
<gene>
    <name evidence="8" type="ORF">ENU96_00525</name>
</gene>
<dbReference type="Pfam" id="PF02465">
    <property type="entry name" value="FliD_N"/>
    <property type="match status" value="1"/>
</dbReference>
<feature type="coiled-coil region" evidence="5">
    <location>
        <begin position="387"/>
        <end position="414"/>
    </location>
</feature>
<evidence type="ECO:0000256" key="1">
    <source>
        <dbReference type="ARBA" id="ARBA00009764"/>
    </source>
</evidence>
<organism evidence="8">
    <name type="scientific">Candidatus Caldatribacterium californiense</name>
    <dbReference type="NCBI Taxonomy" id="1454726"/>
    <lineage>
        <taxon>Bacteria</taxon>
        <taxon>Pseudomonadati</taxon>
        <taxon>Atribacterota</taxon>
        <taxon>Atribacteria</taxon>
        <taxon>Atribacterales</taxon>
        <taxon>Candidatus Caldatribacteriaceae</taxon>
        <taxon>Candidatus Caldatribacterium</taxon>
    </lineage>
</organism>
<dbReference type="AlphaFoldDB" id="A0A7V3YK39"/>
<keyword evidence="3 5" id="KW-0175">Coiled coil</keyword>
<evidence type="ECO:0000256" key="3">
    <source>
        <dbReference type="ARBA" id="ARBA00023054"/>
    </source>
</evidence>
<evidence type="ECO:0000259" key="7">
    <source>
        <dbReference type="Pfam" id="PF07195"/>
    </source>
</evidence>
<dbReference type="InterPro" id="IPR003481">
    <property type="entry name" value="FliD_N"/>
</dbReference>
<keyword evidence="4 5" id="KW-0975">Bacterial flagellum</keyword>
<evidence type="ECO:0000256" key="2">
    <source>
        <dbReference type="ARBA" id="ARBA00011255"/>
    </source>
</evidence>
<evidence type="ECO:0000256" key="4">
    <source>
        <dbReference type="ARBA" id="ARBA00023143"/>
    </source>
</evidence>
<reference evidence="8" key="1">
    <citation type="journal article" date="2020" name="mSystems">
        <title>Genome- and Community-Level Interaction Insights into Carbon Utilization and Element Cycling Functions of Hydrothermarchaeota in Hydrothermal Sediment.</title>
        <authorList>
            <person name="Zhou Z."/>
            <person name="Liu Y."/>
            <person name="Xu W."/>
            <person name="Pan J."/>
            <person name="Luo Z.H."/>
            <person name="Li M."/>
        </authorList>
    </citation>
    <scope>NUCLEOTIDE SEQUENCE [LARGE SCALE GENOMIC DNA]</scope>
    <source>
        <strain evidence="8">SpSt-716</strain>
    </source>
</reference>
<dbReference type="GO" id="GO:0005576">
    <property type="term" value="C:extracellular region"/>
    <property type="evidence" value="ECO:0007669"/>
    <property type="project" value="UniProtKB-SubCell"/>
</dbReference>
<protein>
    <recommendedName>
        <fullName evidence="5">Flagellar hook-associated protein 2</fullName>
        <shortName evidence="5">HAP2</shortName>
    </recommendedName>
    <alternativeName>
        <fullName evidence="5">Flagellar cap protein</fullName>
    </alternativeName>
</protein>
<dbReference type="Pfam" id="PF07195">
    <property type="entry name" value="FliD_C"/>
    <property type="match status" value="1"/>
</dbReference>
<comment type="caution">
    <text evidence="8">The sequence shown here is derived from an EMBL/GenBank/DDBJ whole genome shotgun (WGS) entry which is preliminary data.</text>
</comment>
<dbReference type="GO" id="GO:0007155">
    <property type="term" value="P:cell adhesion"/>
    <property type="evidence" value="ECO:0007669"/>
    <property type="project" value="InterPro"/>
</dbReference>